<organism evidence="2 3">
    <name type="scientific">Motilimonas cestriensis</name>
    <dbReference type="NCBI Taxonomy" id="2742685"/>
    <lineage>
        <taxon>Bacteria</taxon>
        <taxon>Pseudomonadati</taxon>
        <taxon>Pseudomonadota</taxon>
        <taxon>Gammaproteobacteria</taxon>
        <taxon>Alteromonadales</taxon>
        <taxon>Alteromonadales genera incertae sedis</taxon>
        <taxon>Motilimonas</taxon>
    </lineage>
</organism>
<protein>
    <recommendedName>
        <fullName evidence="4">DUF2946 domain-containing protein</fullName>
    </recommendedName>
</protein>
<name>A0ABS8W8E8_9GAMM</name>
<keyword evidence="1" id="KW-0732">Signal</keyword>
<evidence type="ECO:0000313" key="2">
    <source>
        <dbReference type="EMBL" id="MCE2594632.1"/>
    </source>
</evidence>
<gene>
    <name evidence="2" type="ORF">K6Y31_07370</name>
</gene>
<dbReference type="Proteomes" id="UP001201273">
    <property type="component" value="Unassembled WGS sequence"/>
</dbReference>
<feature type="chain" id="PRO_5046151856" description="DUF2946 domain-containing protein" evidence="1">
    <location>
        <begin position="30"/>
        <end position="152"/>
    </location>
</feature>
<reference evidence="2 3" key="1">
    <citation type="journal article" date="2022" name="Environ. Microbiol. Rep.">
        <title>Eco-phylogenetic analyses reveal divergent evolution of vitamin B12 metabolism in the marine bacterial family 'Psychromonadaceae'.</title>
        <authorList>
            <person name="Jin X."/>
            <person name="Yang Y."/>
            <person name="Cao H."/>
            <person name="Gao B."/>
            <person name="Zhao Z."/>
        </authorList>
    </citation>
    <scope>NUCLEOTIDE SEQUENCE [LARGE SCALE GENOMIC DNA]</scope>
    <source>
        <strain evidence="2 3">MKS20</strain>
    </source>
</reference>
<accession>A0ABS8W8E8</accession>
<dbReference type="RefSeq" id="WP_233052166.1">
    <property type="nucleotide sequence ID" value="NZ_JAIMJA010000006.1"/>
</dbReference>
<dbReference type="EMBL" id="JAIMJA010000006">
    <property type="protein sequence ID" value="MCE2594632.1"/>
    <property type="molecule type" value="Genomic_DNA"/>
</dbReference>
<evidence type="ECO:0000256" key="1">
    <source>
        <dbReference type="SAM" id="SignalP"/>
    </source>
</evidence>
<feature type="signal peptide" evidence="1">
    <location>
        <begin position="1"/>
        <end position="29"/>
    </location>
</feature>
<evidence type="ECO:0000313" key="3">
    <source>
        <dbReference type="Proteomes" id="UP001201273"/>
    </source>
</evidence>
<evidence type="ECO:0008006" key="4">
    <source>
        <dbReference type="Google" id="ProtNLM"/>
    </source>
</evidence>
<keyword evidence="3" id="KW-1185">Reference proteome</keyword>
<sequence>MEQGCFRHWARFLVISVLLKLMLPFYASAASAVNPALQGYDPNEKILICTATGFKWVKASELFAGDAMATSDGLNADVANLDGHGDSPFSKFKCALCVPAVDLSALQQVYLGIKPSLLLSQLTAIWYQSNGLEYANVIWFQPLLRAPPPQHV</sequence>
<proteinExistence type="predicted"/>
<comment type="caution">
    <text evidence="2">The sequence shown here is derived from an EMBL/GenBank/DDBJ whole genome shotgun (WGS) entry which is preliminary data.</text>
</comment>